<dbReference type="PANTHER" id="PTHR30544">
    <property type="entry name" value="23S RRNA METHYLTRANSFERASE"/>
    <property type="match status" value="1"/>
</dbReference>
<dbReference type="Gene3D" id="3.20.20.70">
    <property type="entry name" value="Aldolase class I"/>
    <property type="match status" value="1"/>
</dbReference>
<dbReference type="HAMAP" id="MF_01849">
    <property type="entry name" value="RNA_methyltr_RlmN"/>
    <property type="match status" value="1"/>
</dbReference>
<dbReference type="InterPro" id="IPR013785">
    <property type="entry name" value="Aldolase_TIM"/>
</dbReference>
<keyword evidence="2 12" id="KW-0004">4Fe-4S</keyword>
<evidence type="ECO:0000256" key="12">
    <source>
        <dbReference type="HAMAP-Rule" id="MF_01849"/>
    </source>
</evidence>
<evidence type="ECO:0000256" key="4">
    <source>
        <dbReference type="ARBA" id="ARBA00022552"/>
    </source>
</evidence>
<dbReference type="GO" id="GO:0070475">
    <property type="term" value="P:rRNA base methylation"/>
    <property type="evidence" value="ECO:0007669"/>
    <property type="project" value="UniProtKB-UniRule"/>
</dbReference>
<dbReference type="InterPro" id="IPR048641">
    <property type="entry name" value="RlmN_N"/>
</dbReference>
<keyword evidence="8 12" id="KW-0819">tRNA processing</keyword>
<dbReference type="GO" id="GO:0005737">
    <property type="term" value="C:cytoplasm"/>
    <property type="evidence" value="ECO:0007669"/>
    <property type="project" value="UniProtKB-SubCell"/>
</dbReference>
<accession>A0A9D2D016</accession>
<organism evidence="14 15">
    <name type="scientific">Candidatus Borkfalkia avistercoris</name>
    <dbReference type="NCBI Taxonomy" id="2838504"/>
    <lineage>
        <taxon>Bacteria</taxon>
        <taxon>Bacillati</taxon>
        <taxon>Bacillota</taxon>
        <taxon>Clostridia</taxon>
        <taxon>Christensenellales</taxon>
        <taxon>Christensenellaceae</taxon>
        <taxon>Candidatus Borkfalkia</taxon>
    </lineage>
</organism>
<dbReference type="GO" id="GO:0046872">
    <property type="term" value="F:metal ion binding"/>
    <property type="evidence" value="ECO:0007669"/>
    <property type="project" value="UniProtKB-KW"/>
</dbReference>
<keyword evidence="9 12" id="KW-0479">Metal-binding</keyword>
<evidence type="ECO:0000313" key="14">
    <source>
        <dbReference type="EMBL" id="HIZ03998.1"/>
    </source>
</evidence>
<dbReference type="Pfam" id="PF21016">
    <property type="entry name" value="RlmN_N"/>
    <property type="match status" value="1"/>
</dbReference>
<keyword evidence="11 12" id="KW-0411">Iron-sulfur</keyword>
<dbReference type="SUPFAM" id="SSF102114">
    <property type="entry name" value="Radical SAM enzymes"/>
    <property type="match status" value="1"/>
</dbReference>
<feature type="domain" description="Radical SAM core" evidence="13">
    <location>
        <begin position="95"/>
        <end position="330"/>
    </location>
</feature>
<dbReference type="GO" id="GO:0002935">
    <property type="term" value="F:tRNA (adenine(37)-C2)-methyltransferase activity"/>
    <property type="evidence" value="ECO:0007669"/>
    <property type="project" value="UniProtKB-UniRule"/>
</dbReference>
<feature type="binding site" evidence="12">
    <location>
        <position position="292"/>
    </location>
    <ligand>
        <name>S-adenosyl-L-methionine</name>
        <dbReference type="ChEBI" id="CHEBI:59789"/>
    </ligand>
</feature>
<dbReference type="GO" id="GO:0070040">
    <property type="term" value="F:rRNA (adenine(2503)-C2-)-methyltransferase activity"/>
    <property type="evidence" value="ECO:0007669"/>
    <property type="project" value="UniProtKB-UniRule"/>
</dbReference>
<dbReference type="InterPro" id="IPR007197">
    <property type="entry name" value="rSAM"/>
</dbReference>
<feature type="binding site" evidence="12">
    <location>
        <position position="116"/>
    </location>
    <ligand>
        <name>[4Fe-4S] cluster</name>
        <dbReference type="ChEBI" id="CHEBI:49883"/>
        <note>4Fe-4S-S-AdoMet</note>
    </ligand>
</feature>
<dbReference type="SFLD" id="SFLDS00029">
    <property type="entry name" value="Radical_SAM"/>
    <property type="match status" value="1"/>
</dbReference>
<dbReference type="GO" id="GO:0019843">
    <property type="term" value="F:rRNA binding"/>
    <property type="evidence" value="ECO:0007669"/>
    <property type="project" value="UniProtKB-UniRule"/>
</dbReference>
<evidence type="ECO:0000256" key="10">
    <source>
        <dbReference type="ARBA" id="ARBA00023004"/>
    </source>
</evidence>
<comment type="miscellaneous">
    <text evidence="12">Reaction proceeds by a ping-pong mechanism involving intermediate methylation of a conserved cysteine residue.</text>
</comment>
<evidence type="ECO:0000256" key="6">
    <source>
        <dbReference type="ARBA" id="ARBA00022679"/>
    </source>
</evidence>
<reference evidence="14" key="1">
    <citation type="journal article" date="2021" name="PeerJ">
        <title>Extensive microbial diversity within the chicken gut microbiome revealed by metagenomics and culture.</title>
        <authorList>
            <person name="Gilroy R."/>
            <person name="Ravi A."/>
            <person name="Getino M."/>
            <person name="Pursley I."/>
            <person name="Horton D.L."/>
            <person name="Alikhan N.F."/>
            <person name="Baker D."/>
            <person name="Gharbi K."/>
            <person name="Hall N."/>
            <person name="Watson M."/>
            <person name="Adriaenssens E.M."/>
            <person name="Foster-Nyarko E."/>
            <person name="Jarju S."/>
            <person name="Secka A."/>
            <person name="Antonio M."/>
            <person name="Oren A."/>
            <person name="Chaudhuri R.R."/>
            <person name="La Ragione R."/>
            <person name="Hildebrand F."/>
            <person name="Pallen M.J."/>
        </authorList>
    </citation>
    <scope>NUCLEOTIDE SEQUENCE</scope>
    <source>
        <strain evidence="14">CHK187-5294</strain>
    </source>
</reference>
<feature type="binding site" evidence="12">
    <location>
        <position position="113"/>
    </location>
    <ligand>
        <name>[4Fe-4S] cluster</name>
        <dbReference type="ChEBI" id="CHEBI:49883"/>
        <note>4Fe-4S-S-AdoMet</note>
    </ligand>
</feature>
<proteinExistence type="inferred from homology"/>
<comment type="catalytic activity">
    <reaction evidence="12">
        <text>adenosine(37) in tRNA + 2 reduced [2Fe-2S]-[ferredoxin] + 2 S-adenosyl-L-methionine = 2-methyladenosine(37) in tRNA + 5'-deoxyadenosine + L-methionine + 2 oxidized [2Fe-2S]-[ferredoxin] + S-adenosyl-L-homocysteine</text>
        <dbReference type="Rhea" id="RHEA:43332"/>
        <dbReference type="Rhea" id="RHEA-COMP:10000"/>
        <dbReference type="Rhea" id="RHEA-COMP:10001"/>
        <dbReference type="Rhea" id="RHEA-COMP:10162"/>
        <dbReference type="Rhea" id="RHEA-COMP:10485"/>
        <dbReference type="ChEBI" id="CHEBI:17319"/>
        <dbReference type="ChEBI" id="CHEBI:33737"/>
        <dbReference type="ChEBI" id="CHEBI:33738"/>
        <dbReference type="ChEBI" id="CHEBI:57844"/>
        <dbReference type="ChEBI" id="CHEBI:57856"/>
        <dbReference type="ChEBI" id="CHEBI:59789"/>
        <dbReference type="ChEBI" id="CHEBI:74411"/>
        <dbReference type="ChEBI" id="CHEBI:74497"/>
        <dbReference type="EC" id="2.1.1.192"/>
    </reaction>
</comment>
<dbReference type="GO" id="GO:0000049">
    <property type="term" value="F:tRNA binding"/>
    <property type="evidence" value="ECO:0007669"/>
    <property type="project" value="UniProtKB-UniRule"/>
</dbReference>
<dbReference type="NCBIfam" id="TIGR00048">
    <property type="entry name" value="rRNA_mod_RlmN"/>
    <property type="match status" value="1"/>
</dbReference>
<comment type="function">
    <text evidence="12">Specifically methylates position 2 of adenine 2503 in 23S rRNA and position 2 of adenine 37 in tRNAs.</text>
</comment>
<dbReference type="FunFam" id="3.20.20.70:FF:000014">
    <property type="entry name" value="Probable dual-specificity RNA methyltransferase RlmN"/>
    <property type="match status" value="1"/>
</dbReference>
<dbReference type="GO" id="GO:0030488">
    <property type="term" value="P:tRNA methylation"/>
    <property type="evidence" value="ECO:0007669"/>
    <property type="project" value="UniProtKB-UniRule"/>
</dbReference>
<evidence type="ECO:0000259" key="13">
    <source>
        <dbReference type="PROSITE" id="PS51918"/>
    </source>
</evidence>
<feature type="binding site" evidence="12">
    <location>
        <position position="109"/>
    </location>
    <ligand>
        <name>[4Fe-4S] cluster</name>
        <dbReference type="ChEBI" id="CHEBI:49883"/>
        <note>4Fe-4S-S-AdoMet</note>
    </ligand>
</feature>
<comment type="similarity">
    <text evidence="12">Belongs to the radical SAM superfamily. RlmN family.</text>
</comment>
<evidence type="ECO:0000256" key="3">
    <source>
        <dbReference type="ARBA" id="ARBA00022490"/>
    </source>
</evidence>
<keyword evidence="4 12" id="KW-0698">rRNA processing</keyword>
<dbReference type="Proteomes" id="UP000824132">
    <property type="component" value="Unassembled WGS sequence"/>
</dbReference>
<reference evidence="14" key="2">
    <citation type="submission" date="2021-04" db="EMBL/GenBank/DDBJ databases">
        <authorList>
            <person name="Gilroy R."/>
        </authorList>
    </citation>
    <scope>NUCLEOTIDE SEQUENCE</scope>
    <source>
        <strain evidence="14">CHK187-5294</strain>
    </source>
</reference>
<evidence type="ECO:0000313" key="15">
    <source>
        <dbReference type="Proteomes" id="UP000824132"/>
    </source>
</evidence>
<evidence type="ECO:0000256" key="11">
    <source>
        <dbReference type="ARBA" id="ARBA00023014"/>
    </source>
</evidence>
<feature type="binding site" evidence="12">
    <location>
        <position position="193"/>
    </location>
    <ligand>
        <name>S-adenosyl-L-methionine</name>
        <dbReference type="ChEBI" id="CHEBI:59789"/>
    </ligand>
</feature>
<dbReference type="InterPro" id="IPR058240">
    <property type="entry name" value="rSAM_sf"/>
</dbReference>
<dbReference type="GO" id="GO:0051539">
    <property type="term" value="F:4 iron, 4 sulfur cluster binding"/>
    <property type="evidence" value="ECO:0007669"/>
    <property type="project" value="UniProtKB-UniRule"/>
</dbReference>
<dbReference type="AlphaFoldDB" id="A0A9D2D016"/>
<comment type="subcellular location">
    <subcellularLocation>
        <location evidence="1 12">Cytoplasm</location>
    </subcellularLocation>
</comment>
<comment type="caution">
    <text evidence="12">Lacks conserved residue(s) required for the propagation of feature annotation.</text>
</comment>
<dbReference type="SFLD" id="SFLDF00275">
    <property type="entry name" value="adenosine_C2_methyltransferase"/>
    <property type="match status" value="1"/>
</dbReference>
<protein>
    <recommendedName>
        <fullName evidence="12">Probable dual-specificity RNA methyltransferase RlmN</fullName>
        <ecNumber evidence="12">2.1.1.192</ecNumber>
    </recommendedName>
    <alternativeName>
        <fullName evidence="12">23S rRNA (adenine(2503)-C(2))-methyltransferase</fullName>
    </alternativeName>
    <alternativeName>
        <fullName evidence="12">23S rRNA m2A2503 methyltransferase</fullName>
    </alternativeName>
    <alternativeName>
        <fullName evidence="12">Ribosomal RNA large subunit methyltransferase N</fullName>
    </alternativeName>
    <alternativeName>
        <fullName evidence="12">tRNA (adenine(37)-C(2))-methyltransferase</fullName>
    </alternativeName>
    <alternativeName>
        <fullName evidence="12">tRNA m2A37 methyltransferase</fullName>
    </alternativeName>
</protein>
<feature type="active site" description="Proton acceptor" evidence="12">
    <location>
        <position position="89"/>
    </location>
</feature>
<feature type="binding site" evidence="12">
    <location>
        <begin position="216"/>
        <end position="218"/>
    </location>
    <ligand>
        <name>S-adenosyl-L-methionine</name>
        <dbReference type="ChEBI" id="CHEBI:59789"/>
    </ligand>
</feature>
<feature type="binding site" evidence="12">
    <location>
        <begin position="161"/>
        <end position="162"/>
    </location>
    <ligand>
        <name>S-adenosyl-L-methionine</name>
        <dbReference type="ChEBI" id="CHEBI:59789"/>
    </ligand>
</feature>
<keyword evidence="7 12" id="KW-0949">S-adenosyl-L-methionine</keyword>
<evidence type="ECO:0000256" key="9">
    <source>
        <dbReference type="ARBA" id="ARBA00022723"/>
    </source>
</evidence>
<dbReference type="PROSITE" id="PS51918">
    <property type="entry name" value="RADICAL_SAM"/>
    <property type="match status" value="1"/>
</dbReference>
<comment type="catalytic activity">
    <reaction evidence="12">
        <text>adenosine(2503) in 23S rRNA + 2 reduced [2Fe-2S]-[ferredoxin] + 2 S-adenosyl-L-methionine = 2-methyladenosine(2503) in 23S rRNA + 5'-deoxyadenosine + L-methionine + 2 oxidized [2Fe-2S]-[ferredoxin] + S-adenosyl-L-homocysteine</text>
        <dbReference type="Rhea" id="RHEA:42916"/>
        <dbReference type="Rhea" id="RHEA-COMP:10000"/>
        <dbReference type="Rhea" id="RHEA-COMP:10001"/>
        <dbReference type="Rhea" id="RHEA-COMP:10152"/>
        <dbReference type="Rhea" id="RHEA-COMP:10282"/>
        <dbReference type="ChEBI" id="CHEBI:17319"/>
        <dbReference type="ChEBI" id="CHEBI:33737"/>
        <dbReference type="ChEBI" id="CHEBI:33738"/>
        <dbReference type="ChEBI" id="CHEBI:57844"/>
        <dbReference type="ChEBI" id="CHEBI:57856"/>
        <dbReference type="ChEBI" id="CHEBI:59789"/>
        <dbReference type="ChEBI" id="CHEBI:74411"/>
        <dbReference type="ChEBI" id="CHEBI:74497"/>
        <dbReference type="EC" id="2.1.1.192"/>
    </reaction>
</comment>
<dbReference type="PIRSF" id="PIRSF006004">
    <property type="entry name" value="CHP00048"/>
    <property type="match status" value="1"/>
</dbReference>
<keyword evidence="3 12" id="KW-0963">Cytoplasm</keyword>
<keyword evidence="6 12" id="KW-0808">Transferase</keyword>
<dbReference type="InterPro" id="IPR040072">
    <property type="entry name" value="Methyltransferase_A"/>
</dbReference>
<gene>
    <name evidence="12 14" type="primary">rlmN</name>
    <name evidence="14" type="ORF">H9727_06905</name>
</gene>
<keyword evidence="5 12" id="KW-0489">Methyltransferase</keyword>
<name>A0A9D2D016_9FIRM</name>
<keyword evidence="10 12" id="KW-0408">Iron</keyword>
<feature type="active site" description="S-methylcysteine intermediate" evidence="12">
    <location>
        <position position="335"/>
    </location>
</feature>
<evidence type="ECO:0000256" key="7">
    <source>
        <dbReference type="ARBA" id="ARBA00022691"/>
    </source>
</evidence>
<comment type="caution">
    <text evidence="14">The sequence shown here is derived from an EMBL/GenBank/DDBJ whole genome shotgun (WGS) entry which is preliminary data.</text>
</comment>
<dbReference type="EMBL" id="DXCL01000042">
    <property type="protein sequence ID" value="HIZ03998.1"/>
    <property type="molecule type" value="Genomic_DNA"/>
</dbReference>
<dbReference type="InterPro" id="IPR027492">
    <property type="entry name" value="RNA_MTrfase_RlmN"/>
</dbReference>
<evidence type="ECO:0000256" key="8">
    <source>
        <dbReference type="ARBA" id="ARBA00022694"/>
    </source>
</evidence>
<evidence type="ECO:0000256" key="2">
    <source>
        <dbReference type="ARBA" id="ARBA00022485"/>
    </source>
</evidence>
<evidence type="ECO:0000256" key="5">
    <source>
        <dbReference type="ARBA" id="ARBA00022603"/>
    </source>
</evidence>
<dbReference type="Pfam" id="PF04055">
    <property type="entry name" value="Radical_SAM"/>
    <property type="match status" value="1"/>
</dbReference>
<dbReference type="PANTHER" id="PTHR30544:SF5">
    <property type="entry name" value="RADICAL SAM CORE DOMAIN-CONTAINING PROTEIN"/>
    <property type="match status" value="1"/>
</dbReference>
<dbReference type="EC" id="2.1.1.192" evidence="12"/>
<evidence type="ECO:0000256" key="1">
    <source>
        <dbReference type="ARBA" id="ARBA00004496"/>
    </source>
</evidence>
<comment type="cofactor">
    <cofactor evidence="12">
        <name>[4Fe-4S] cluster</name>
        <dbReference type="ChEBI" id="CHEBI:49883"/>
    </cofactor>
    <text evidence="12">Binds 1 [4Fe-4S] cluster. The cluster is coordinated with 3 cysteines and an exchangeable S-adenosyl-L-methionine.</text>
</comment>
<keyword evidence="12" id="KW-1015">Disulfide bond</keyword>
<sequence>MKEILQDLSLEELGALVLSLGEKKFRASQLWRGLMQGKKISDITDLPKAFKAKLLERFEDEPLKIAETLTSSDGTEKYLFELADGNIVEGVFMRYKYGNTQCVSTQVGCRMSCAFCASGLNGLIRNLTAGEILCQILAINARHGGTLEKRAVTNVVLMGSGEPLDNYDNVVKFLKNVSAEGGICISPRNISLSTCGIVPKMYELADEGIPVNLTVSLHNADDEERARVMPVAKAYKIADILKACDYYFQKTGRRYIFEYSLIEGENADREHAERLAALLKGRPCHVNLIRLNEVKERALSGAGEKEAYRFLGVLERAGLSATLRRRTGADIGGACGQLRASRLKGE</sequence>
<dbReference type="SFLD" id="SFLDG01062">
    <property type="entry name" value="methyltransferase_(Class_A)"/>
    <property type="match status" value="1"/>
</dbReference>
<dbReference type="InterPro" id="IPR004383">
    <property type="entry name" value="rRNA_lsu_MTrfase_RlmN/Cfr"/>
</dbReference>
<dbReference type="Gene3D" id="1.10.150.530">
    <property type="match status" value="1"/>
</dbReference>